<organism evidence="1 2">
    <name type="scientific">Acinetobacter celticus</name>
    <dbReference type="NCBI Taxonomy" id="1891224"/>
    <lineage>
        <taxon>Bacteria</taxon>
        <taxon>Pseudomonadati</taxon>
        <taxon>Pseudomonadota</taxon>
        <taxon>Gammaproteobacteria</taxon>
        <taxon>Moraxellales</taxon>
        <taxon>Moraxellaceae</taxon>
        <taxon>Acinetobacter</taxon>
    </lineage>
</organism>
<reference evidence="1 2" key="1">
    <citation type="submission" date="2016-07" db="EMBL/GenBank/DDBJ databases">
        <title>Acinetobacter sp. ANC 4603.</title>
        <authorList>
            <person name="Radolfova-Krizova L."/>
            <person name="Nemec A."/>
        </authorList>
    </citation>
    <scope>NUCLEOTIDE SEQUENCE [LARGE SCALE GENOMIC DNA]</scope>
    <source>
        <strain evidence="1 2">ANC 4603</strain>
    </source>
</reference>
<gene>
    <name evidence="1" type="ORF">BBP83_12905</name>
</gene>
<sequence length="259" mass="29131">MRTYHLTDFSEIIQKHSLYELTETELLKIGQYGNLSSFYAPFESMNTEAKVVLVGICPGQIQWHNALREAQAGLKQNLPLDTILKRTKSTGAFSGPMRANLVKILDHIGLHTKLGIHSTQVLFHENQSIAHMTSLLKHCILINGKNYAGSSPNMLKNVFLKQHIDAYFLPEISQMNSNVVYIPLGKSVSEVLYFLSSLGYLKEQQILDGFPHPSGANAERIKYFLEEKLASNLSNATNPTLIDEAKLKLLHKIEALHFQ</sequence>
<dbReference type="OrthoDB" id="573462at2"/>
<dbReference type="Proteomes" id="UP000186553">
    <property type="component" value="Unassembled WGS sequence"/>
</dbReference>
<proteinExistence type="predicted"/>
<protein>
    <recommendedName>
        <fullName evidence="3">Uracil-DNA glycosylase-like domain-containing protein</fullName>
    </recommendedName>
</protein>
<accession>A0A1C3CTI8</accession>
<dbReference type="RefSeq" id="WP_068889584.1">
    <property type="nucleotide sequence ID" value="NZ_CBCRUU010000015.1"/>
</dbReference>
<evidence type="ECO:0008006" key="3">
    <source>
        <dbReference type="Google" id="ProtNLM"/>
    </source>
</evidence>
<name>A0A1C3CTI8_9GAMM</name>
<comment type="caution">
    <text evidence="1">The sequence shown here is derived from an EMBL/GenBank/DDBJ whole genome shotgun (WGS) entry which is preliminary data.</text>
</comment>
<evidence type="ECO:0000313" key="2">
    <source>
        <dbReference type="Proteomes" id="UP000186553"/>
    </source>
</evidence>
<keyword evidence="2" id="KW-1185">Reference proteome</keyword>
<dbReference type="EMBL" id="MBDL01000013">
    <property type="protein sequence ID" value="ODA12053.1"/>
    <property type="molecule type" value="Genomic_DNA"/>
</dbReference>
<evidence type="ECO:0000313" key="1">
    <source>
        <dbReference type="EMBL" id="ODA12053.1"/>
    </source>
</evidence>
<dbReference type="AlphaFoldDB" id="A0A1C3CTI8"/>